<dbReference type="PANTHER" id="PTHR30290:SF65">
    <property type="entry name" value="MONOACYL PHOSPHATIDYLINOSITOL TETRAMANNOSIDE-BINDING PROTEIN LPQW-RELATED"/>
    <property type="match status" value="1"/>
</dbReference>
<dbReference type="PANTHER" id="PTHR30290">
    <property type="entry name" value="PERIPLASMIC BINDING COMPONENT OF ABC TRANSPORTER"/>
    <property type="match status" value="1"/>
</dbReference>
<dbReference type="Gene3D" id="3.10.105.10">
    <property type="entry name" value="Dipeptide-binding Protein, Domain 3"/>
    <property type="match status" value="1"/>
</dbReference>
<proteinExistence type="predicted"/>
<feature type="compositionally biased region" description="Polar residues" evidence="1">
    <location>
        <begin position="44"/>
        <end position="55"/>
    </location>
</feature>
<keyword evidence="5" id="KW-1185">Reference proteome</keyword>
<evidence type="ECO:0000256" key="1">
    <source>
        <dbReference type="SAM" id="MobiDB-lite"/>
    </source>
</evidence>
<keyword evidence="2" id="KW-0732">Signal</keyword>
<evidence type="ECO:0000313" key="4">
    <source>
        <dbReference type="EMBL" id="GAA1969465.1"/>
    </source>
</evidence>
<evidence type="ECO:0000259" key="3">
    <source>
        <dbReference type="Pfam" id="PF00496"/>
    </source>
</evidence>
<dbReference type="InterPro" id="IPR030678">
    <property type="entry name" value="Peptide/Ni-bd"/>
</dbReference>
<feature type="signal peptide" evidence="2">
    <location>
        <begin position="1"/>
        <end position="19"/>
    </location>
</feature>
<reference evidence="4 5" key="1">
    <citation type="journal article" date="2019" name="Int. J. Syst. Evol. Microbiol.">
        <title>The Global Catalogue of Microorganisms (GCM) 10K type strain sequencing project: providing services to taxonomists for standard genome sequencing and annotation.</title>
        <authorList>
            <consortium name="The Broad Institute Genomics Platform"/>
            <consortium name="The Broad Institute Genome Sequencing Center for Infectious Disease"/>
            <person name="Wu L."/>
            <person name="Ma J."/>
        </authorList>
    </citation>
    <scope>NUCLEOTIDE SEQUENCE [LARGE SCALE GENOMIC DNA]</scope>
    <source>
        <strain evidence="4 5">JCM 16013</strain>
    </source>
</reference>
<dbReference type="Gene3D" id="3.90.76.10">
    <property type="entry name" value="Dipeptide-binding Protein, Domain 1"/>
    <property type="match status" value="1"/>
</dbReference>
<accession>A0ABN2RIR9</accession>
<sequence>MTHSSRSRFAALAAVTALALGLSACGSSSKGGPSGAGSTGASSKNINTQVGNDINPQPRDKIADGGTLKWPEASIPEQMNFNEVDGTDGAVSDIIGAVLEQPFYADGQGVPHNNKNLVASYQVTSSPQQVVTLELNPQAVWSDGTPVGEADFEAQWKALNGTDTAFQVAGTAGYDQIADIKAGKDAKEVVITFKAAYSEWQGLFSPLYPAATNSDPKKFESDFKNAIPTSDGPFRLDSIDQTAKTLTLVRNEKWWGDKAKLDKIIFRAIDLDAQTDSLANKEIDLQYGIGSHVSYYARVKNLPDVTVHKAAGPVWANITFNAAGDGPLSDLAVRNALTIGINRKQIDTALVGPLGVSTDPLNNHVLLTNQKGYQDNSGDLGKSDPARAKTLLDQAGWVSTDGGKTRTKGGKTLSLRFTISSSNDASKQLAEIVQSQLADIGVKIDIVPVPGGDFYTKYVDTGDFDIAPVTLGGNAYPISTAEPVFANPTTGADGKLNIQQNYGRVGSKDIDALFTQALSSLDRDQAIKFANEADAAIWKLDTIVPLYQRPQIVATNSKLANYGAPGVQDTVYENLGFVTGS</sequence>
<name>A0ABN2RIR9_9ACTN</name>
<evidence type="ECO:0000313" key="5">
    <source>
        <dbReference type="Proteomes" id="UP001499854"/>
    </source>
</evidence>
<feature type="region of interest" description="Disordered" evidence="1">
    <location>
        <begin position="28"/>
        <end position="66"/>
    </location>
</feature>
<dbReference type="Gene3D" id="3.40.190.10">
    <property type="entry name" value="Periplasmic binding protein-like II"/>
    <property type="match status" value="1"/>
</dbReference>
<dbReference type="CDD" id="cd08501">
    <property type="entry name" value="PBP2_Lpqw"/>
    <property type="match status" value="1"/>
</dbReference>
<dbReference type="Proteomes" id="UP001499854">
    <property type="component" value="Unassembled WGS sequence"/>
</dbReference>
<dbReference type="InterPro" id="IPR000914">
    <property type="entry name" value="SBP_5_dom"/>
</dbReference>
<comment type="caution">
    <text evidence="4">The sequence shown here is derived from an EMBL/GenBank/DDBJ whole genome shotgun (WGS) entry which is preliminary data.</text>
</comment>
<organism evidence="4 5">
    <name type="scientific">Catenulispora subtropica</name>
    <dbReference type="NCBI Taxonomy" id="450798"/>
    <lineage>
        <taxon>Bacteria</taxon>
        <taxon>Bacillati</taxon>
        <taxon>Actinomycetota</taxon>
        <taxon>Actinomycetes</taxon>
        <taxon>Catenulisporales</taxon>
        <taxon>Catenulisporaceae</taxon>
        <taxon>Catenulispora</taxon>
    </lineage>
</organism>
<feature type="chain" id="PRO_5045708472" evidence="2">
    <location>
        <begin position="20"/>
        <end position="581"/>
    </location>
</feature>
<dbReference type="RefSeq" id="WP_344657634.1">
    <property type="nucleotide sequence ID" value="NZ_BAAAQM010000015.1"/>
</dbReference>
<evidence type="ECO:0000256" key="2">
    <source>
        <dbReference type="SAM" id="SignalP"/>
    </source>
</evidence>
<dbReference type="InterPro" id="IPR039424">
    <property type="entry name" value="SBP_5"/>
</dbReference>
<dbReference type="EMBL" id="BAAAQM010000015">
    <property type="protein sequence ID" value="GAA1969465.1"/>
    <property type="molecule type" value="Genomic_DNA"/>
</dbReference>
<dbReference type="PIRSF" id="PIRSF002741">
    <property type="entry name" value="MppA"/>
    <property type="match status" value="1"/>
</dbReference>
<feature type="domain" description="Solute-binding protein family 5" evidence="3">
    <location>
        <begin position="117"/>
        <end position="475"/>
    </location>
</feature>
<protein>
    <submittedName>
        <fullName evidence="4">ABC transporter family substrate-binding protein</fullName>
    </submittedName>
</protein>
<gene>
    <name evidence="4" type="ORF">GCM10009838_30160</name>
</gene>
<dbReference type="SUPFAM" id="SSF53850">
    <property type="entry name" value="Periplasmic binding protein-like II"/>
    <property type="match status" value="1"/>
</dbReference>
<dbReference type="PROSITE" id="PS51257">
    <property type="entry name" value="PROKAR_LIPOPROTEIN"/>
    <property type="match status" value="1"/>
</dbReference>
<dbReference type="Pfam" id="PF00496">
    <property type="entry name" value="SBP_bac_5"/>
    <property type="match status" value="1"/>
</dbReference>